<feature type="chain" id="PRO_5030178705" evidence="1">
    <location>
        <begin position="20"/>
        <end position="255"/>
    </location>
</feature>
<organism evidence="2 3">
    <name type="scientific">Flavobacterium cauense R2A-7</name>
    <dbReference type="NCBI Taxonomy" id="1341154"/>
    <lineage>
        <taxon>Bacteria</taxon>
        <taxon>Pseudomonadati</taxon>
        <taxon>Bacteroidota</taxon>
        <taxon>Flavobacteriia</taxon>
        <taxon>Flavobacteriales</taxon>
        <taxon>Flavobacteriaceae</taxon>
        <taxon>Flavobacterium</taxon>
    </lineage>
</organism>
<keyword evidence="3" id="KW-1185">Reference proteome</keyword>
<name>V6S129_9FLAO</name>
<dbReference type="STRING" id="1341154.FCR2A7T_15090"/>
<dbReference type="AlphaFoldDB" id="V6S129"/>
<keyword evidence="1" id="KW-0732">Signal</keyword>
<dbReference type="RefSeq" id="WP_023570648.1">
    <property type="nucleotide sequence ID" value="NZ_AVBI01000014.1"/>
</dbReference>
<proteinExistence type="predicted"/>
<dbReference type="InterPro" id="IPR005901">
    <property type="entry name" value="GLPGLI"/>
</dbReference>
<reference evidence="2 3" key="1">
    <citation type="journal article" date="2015" name="Stand. Genomic Sci.">
        <title>Genomic Encyclopedia of Bacterial and Archaeal Type Strains, Phase III: the genomes of soil and plant-associated and newly described type strains.</title>
        <authorList>
            <person name="Whitman W.B."/>
            <person name="Woyke T."/>
            <person name="Klenk H.P."/>
            <person name="Zhou Y."/>
            <person name="Lilburn T.G."/>
            <person name="Beck B.J."/>
            <person name="De Vos P."/>
            <person name="Vandamme P."/>
            <person name="Eisen J.A."/>
            <person name="Garrity G."/>
            <person name="Hugenholtz P."/>
            <person name="Kyrpides N.C."/>
        </authorList>
    </citation>
    <scope>NUCLEOTIDE SEQUENCE [LARGE SCALE GENOMIC DNA]</scope>
    <source>
        <strain evidence="2 3">CGMCC 1.7270</strain>
    </source>
</reference>
<dbReference type="EMBL" id="VLKQ01000002">
    <property type="protein sequence ID" value="TWI14762.1"/>
    <property type="molecule type" value="Genomic_DNA"/>
</dbReference>
<protein>
    <submittedName>
        <fullName evidence="2">GLPGLI family protein</fullName>
    </submittedName>
</protein>
<comment type="caution">
    <text evidence="2">The sequence shown here is derived from an EMBL/GenBank/DDBJ whole genome shotgun (WGS) entry which is preliminary data.</text>
</comment>
<feature type="signal peptide" evidence="1">
    <location>
        <begin position="1"/>
        <end position="19"/>
    </location>
</feature>
<sequence>MKKMLVILSFLLFSGNVFSQHYIITYVQKRILDEKSMVDFPEDIKEHKRELAKEEHKFVLKYADGISIYEDVNTNNPFAEKMKKATNSNVMISPNAFKDPYDLFFYKDLLKNQMLYRFNFANETFQGVDELLKMDWKITDTVKQVKSYPCRKAVSNWKGYSFTAWFTDAIPIKSGPEKFDGLPGLIVKMEYGQIEIALEKVEMSEKPFFIEKPKLTSDKRYTMEEARLQIEDEVKKLMEDSGKQDSKTGMVKKVY</sequence>
<dbReference type="Pfam" id="PF09697">
    <property type="entry name" value="Porph_ging"/>
    <property type="match status" value="1"/>
</dbReference>
<dbReference type="OrthoDB" id="1440774at2"/>
<dbReference type="Proteomes" id="UP000319848">
    <property type="component" value="Unassembled WGS sequence"/>
</dbReference>
<gene>
    <name evidence="2" type="ORF">IP98_00737</name>
</gene>
<dbReference type="NCBIfam" id="TIGR01200">
    <property type="entry name" value="GLPGLI"/>
    <property type="match status" value="1"/>
</dbReference>
<evidence type="ECO:0000256" key="1">
    <source>
        <dbReference type="SAM" id="SignalP"/>
    </source>
</evidence>
<evidence type="ECO:0000313" key="2">
    <source>
        <dbReference type="EMBL" id="TWI14762.1"/>
    </source>
</evidence>
<evidence type="ECO:0000313" key="3">
    <source>
        <dbReference type="Proteomes" id="UP000319848"/>
    </source>
</evidence>
<accession>V6S129</accession>